<sequence>MYRLLIGVLDDKKLSNSLYFKGGTCAAMLGYLDRFSIDLDFDLKRGANKSEIRIVLKKVYKQLAIQMKEEAKNELFFVLKYEAPKDMRNTLKIGIMRKPVWANVYQPLYLADISRYAICQTKETMFANKLVAVTDRYKKYKTIAGRDFYDVHHFFLSGFDYKREIIEERTGKKWQSYLKELSNFIKGKVTDKHLQEDLSTLLPGDKFRAIRKSLKIETLAY</sequence>
<organism evidence="1 2">
    <name type="scientific">Candidatus Gottesmanbacteria bacterium RBG_16_37_8</name>
    <dbReference type="NCBI Taxonomy" id="1798371"/>
    <lineage>
        <taxon>Bacteria</taxon>
        <taxon>Candidatus Gottesmaniibacteriota</taxon>
    </lineage>
</organism>
<dbReference type="EMBL" id="MFJA01000039">
    <property type="protein sequence ID" value="OGG03117.1"/>
    <property type="molecule type" value="Genomic_DNA"/>
</dbReference>
<dbReference type="InterPro" id="IPR014942">
    <property type="entry name" value="AbiEii"/>
</dbReference>
<evidence type="ECO:0000313" key="1">
    <source>
        <dbReference type="EMBL" id="OGG03117.1"/>
    </source>
</evidence>
<evidence type="ECO:0008006" key="3">
    <source>
        <dbReference type="Google" id="ProtNLM"/>
    </source>
</evidence>
<feature type="non-terminal residue" evidence="1">
    <location>
        <position position="221"/>
    </location>
</feature>
<dbReference type="STRING" id="1798371.A2W14_04585"/>
<gene>
    <name evidence="1" type="ORF">A2W14_04585</name>
</gene>
<proteinExistence type="predicted"/>
<evidence type="ECO:0000313" key="2">
    <source>
        <dbReference type="Proteomes" id="UP000176665"/>
    </source>
</evidence>
<dbReference type="AlphaFoldDB" id="A0A1F5YT22"/>
<name>A0A1F5YT22_9BACT</name>
<comment type="caution">
    <text evidence="1">The sequence shown here is derived from an EMBL/GenBank/DDBJ whole genome shotgun (WGS) entry which is preliminary data.</text>
</comment>
<accession>A0A1F5YT22</accession>
<dbReference type="Pfam" id="PF08843">
    <property type="entry name" value="AbiEii"/>
    <property type="match status" value="1"/>
</dbReference>
<dbReference type="Gene3D" id="3.10.450.620">
    <property type="entry name" value="JHP933, nucleotidyltransferase-like core domain"/>
    <property type="match status" value="1"/>
</dbReference>
<reference evidence="1 2" key="1">
    <citation type="journal article" date="2016" name="Nat. Commun.">
        <title>Thousands of microbial genomes shed light on interconnected biogeochemical processes in an aquifer system.</title>
        <authorList>
            <person name="Anantharaman K."/>
            <person name="Brown C.T."/>
            <person name="Hug L.A."/>
            <person name="Sharon I."/>
            <person name="Castelle C.J."/>
            <person name="Probst A.J."/>
            <person name="Thomas B.C."/>
            <person name="Singh A."/>
            <person name="Wilkins M.J."/>
            <person name="Karaoz U."/>
            <person name="Brodie E.L."/>
            <person name="Williams K.H."/>
            <person name="Hubbard S.S."/>
            <person name="Banfield J.F."/>
        </authorList>
    </citation>
    <scope>NUCLEOTIDE SEQUENCE [LARGE SCALE GENOMIC DNA]</scope>
</reference>
<dbReference type="Proteomes" id="UP000176665">
    <property type="component" value="Unassembled WGS sequence"/>
</dbReference>
<protein>
    <recommendedName>
        <fullName evidence="3">Nucleotidyltransferase</fullName>
    </recommendedName>
</protein>